<dbReference type="EMBL" id="CM031821">
    <property type="protein sequence ID" value="KAG6630758.1"/>
    <property type="molecule type" value="Genomic_DNA"/>
</dbReference>
<evidence type="ECO:0000313" key="2">
    <source>
        <dbReference type="Proteomes" id="UP000811609"/>
    </source>
</evidence>
<gene>
    <name evidence="1" type="ORF">CIPAW_13G042200</name>
</gene>
<reference evidence="1" key="1">
    <citation type="submission" date="2020-12" db="EMBL/GenBank/DDBJ databases">
        <title>WGS assembly of Carya illinoinensis cv. Pawnee.</title>
        <authorList>
            <person name="Platts A."/>
            <person name="Shu S."/>
            <person name="Wright S."/>
            <person name="Barry K."/>
            <person name="Edger P."/>
            <person name="Pires J.C."/>
            <person name="Schmutz J."/>
        </authorList>
    </citation>
    <scope>NUCLEOTIDE SEQUENCE</scope>
    <source>
        <tissue evidence="1">Leaf</tissue>
    </source>
</reference>
<protein>
    <submittedName>
        <fullName evidence="1">Uncharacterized protein</fullName>
    </submittedName>
</protein>
<proteinExistence type="predicted"/>
<dbReference type="EMBL" id="CM031821">
    <property type="protein sequence ID" value="KAG6630759.1"/>
    <property type="molecule type" value="Genomic_DNA"/>
</dbReference>
<keyword evidence="2" id="KW-1185">Reference proteome</keyword>
<accession>A0A8T1NGI5</accession>
<organism evidence="1 2">
    <name type="scientific">Carya illinoinensis</name>
    <name type="common">Pecan</name>
    <dbReference type="NCBI Taxonomy" id="32201"/>
    <lineage>
        <taxon>Eukaryota</taxon>
        <taxon>Viridiplantae</taxon>
        <taxon>Streptophyta</taxon>
        <taxon>Embryophyta</taxon>
        <taxon>Tracheophyta</taxon>
        <taxon>Spermatophyta</taxon>
        <taxon>Magnoliopsida</taxon>
        <taxon>eudicotyledons</taxon>
        <taxon>Gunneridae</taxon>
        <taxon>Pentapetalae</taxon>
        <taxon>rosids</taxon>
        <taxon>fabids</taxon>
        <taxon>Fagales</taxon>
        <taxon>Juglandaceae</taxon>
        <taxon>Carya</taxon>
    </lineage>
</organism>
<comment type="caution">
    <text evidence="1">The sequence shown here is derived from an EMBL/GenBank/DDBJ whole genome shotgun (WGS) entry which is preliminary data.</text>
</comment>
<dbReference type="Proteomes" id="UP000811609">
    <property type="component" value="Chromosome 13"/>
</dbReference>
<sequence>MVKTMIGNGNKCLIVFDRLKECGFRPSVISYGCLINLYTK</sequence>
<name>A0A8T1NGI5_CARIL</name>
<evidence type="ECO:0000313" key="1">
    <source>
        <dbReference type="EMBL" id="KAG6630759.1"/>
    </source>
</evidence>
<dbReference type="AlphaFoldDB" id="A0A8T1NGI5"/>